<organism evidence="8 9">
    <name type="scientific">Enterocloster hominis</name>
    <name type="common">ex Hitch et al. 2024</name>
    <dbReference type="NCBI Taxonomy" id="1917870"/>
    <lineage>
        <taxon>Bacteria</taxon>
        <taxon>Bacillati</taxon>
        <taxon>Bacillota</taxon>
        <taxon>Clostridia</taxon>
        <taxon>Lachnospirales</taxon>
        <taxon>Lachnospiraceae</taxon>
        <taxon>Enterocloster</taxon>
    </lineage>
</organism>
<evidence type="ECO:0000256" key="4">
    <source>
        <dbReference type="ARBA" id="ARBA00022729"/>
    </source>
</evidence>
<dbReference type="PROSITE" id="PS51257">
    <property type="entry name" value="PROKAR_LIPOPROTEIN"/>
    <property type="match status" value="1"/>
</dbReference>
<dbReference type="InterPro" id="IPR039424">
    <property type="entry name" value="SBP_5"/>
</dbReference>
<gene>
    <name evidence="8" type="ORF">WMQ36_13630</name>
</gene>
<dbReference type="RefSeq" id="WP_040380147.1">
    <property type="nucleotide sequence ID" value="NZ_JBBMFM010000048.1"/>
</dbReference>
<comment type="subcellular location">
    <subcellularLocation>
        <location evidence="1">Cell membrane</location>
        <topology evidence="1">Lipid-anchor</topology>
    </subcellularLocation>
</comment>
<dbReference type="Gene3D" id="3.90.76.10">
    <property type="entry name" value="Dipeptide-binding Protein, Domain 1"/>
    <property type="match status" value="1"/>
</dbReference>
<feature type="chain" id="PRO_5047418258" evidence="6">
    <location>
        <begin position="21"/>
        <end position="564"/>
    </location>
</feature>
<name>A0ABV1D6I9_9FIRM</name>
<dbReference type="InterPro" id="IPR000914">
    <property type="entry name" value="SBP_5_dom"/>
</dbReference>
<dbReference type="Gene3D" id="3.40.190.10">
    <property type="entry name" value="Periplasmic binding protein-like II"/>
    <property type="match status" value="1"/>
</dbReference>
<evidence type="ECO:0000313" key="8">
    <source>
        <dbReference type="EMBL" id="MEQ2426013.1"/>
    </source>
</evidence>
<keyword evidence="4 6" id="KW-0732">Signal</keyword>
<protein>
    <submittedName>
        <fullName evidence="8">ABC transporter substrate-binding protein</fullName>
    </submittedName>
</protein>
<keyword evidence="9" id="KW-1185">Reference proteome</keyword>
<sequence length="564" mass="62277">MKRKLSLVLALMMAAGLGLSGCGGQGGSTPATQPGAAESSASGDAQGAGAGQSVGDTGIDTTGFLYVALNADIQTADMQKTSKDYQIPINIYDSLCEIKVADDGTSSIEPCLAEKWDISDDGMEYTFYLRKGVKFHNGEELKASDVKYTFERMLTVQGGTNSEFLDQIKGSSELFEGTATELEGFEILDDYTFKLTLKEPYSGFLACISTPAVCIYNEKATEKAGDQFGLDPALTVGTGPFKFASWTYNDQLVLVRNDDYFQGASQLPGVVIKIVPDTETQTMMFESGQLDLLDMDYMTEQIDRFQETYPDQMVSGPRLGTTYFTMNQKIEPFNNLQVRKAVQMAIDRQVILDTLYGGKGQLENGIFPHGLIGFNPDMPEIKYDPEGAKALLAEAGYPDGFTMEIAADMSASDTMTMALEIIKEQLAQVGINAEIKNYDESTWLETRKSGELGSFISTWTADYNDPDNFIYTFFGNVEKTTARSLNYPDTAVMERVAKARTILDNDERMKEYNALEEKIISEDAAWVPMFSRLHLFAVSKRVQNFKVAWNGLSDNDFYPLSISE</sequence>
<dbReference type="Pfam" id="PF00496">
    <property type="entry name" value="SBP_bac_5"/>
    <property type="match status" value="1"/>
</dbReference>
<feature type="region of interest" description="Disordered" evidence="5">
    <location>
        <begin position="24"/>
        <end position="54"/>
    </location>
</feature>
<dbReference type="InterPro" id="IPR030678">
    <property type="entry name" value="Peptide/Ni-bd"/>
</dbReference>
<dbReference type="PANTHER" id="PTHR30290:SF9">
    <property type="entry name" value="OLIGOPEPTIDE-BINDING PROTEIN APPA"/>
    <property type="match status" value="1"/>
</dbReference>
<dbReference type="PANTHER" id="PTHR30290">
    <property type="entry name" value="PERIPLASMIC BINDING COMPONENT OF ABC TRANSPORTER"/>
    <property type="match status" value="1"/>
</dbReference>
<keyword evidence="3" id="KW-0813">Transport</keyword>
<evidence type="ECO:0000256" key="1">
    <source>
        <dbReference type="ARBA" id="ARBA00004193"/>
    </source>
</evidence>
<evidence type="ECO:0000256" key="2">
    <source>
        <dbReference type="ARBA" id="ARBA00005695"/>
    </source>
</evidence>
<dbReference type="InterPro" id="IPR023765">
    <property type="entry name" value="SBP_5_CS"/>
</dbReference>
<comment type="similarity">
    <text evidence="2">Belongs to the bacterial solute-binding protein 5 family.</text>
</comment>
<dbReference type="PIRSF" id="PIRSF002741">
    <property type="entry name" value="MppA"/>
    <property type="match status" value="1"/>
</dbReference>
<evidence type="ECO:0000256" key="3">
    <source>
        <dbReference type="ARBA" id="ARBA00022448"/>
    </source>
</evidence>
<accession>A0ABV1D6I9</accession>
<dbReference type="Proteomes" id="UP001454086">
    <property type="component" value="Unassembled WGS sequence"/>
</dbReference>
<evidence type="ECO:0000259" key="7">
    <source>
        <dbReference type="Pfam" id="PF00496"/>
    </source>
</evidence>
<dbReference type="PROSITE" id="PS01040">
    <property type="entry name" value="SBP_BACTERIAL_5"/>
    <property type="match status" value="1"/>
</dbReference>
<evidence type="ECO:0000313" key="9">
    <source>
        <dbReference type="Proteomes" id="UP001454086"/>
    </source>
</evidence>
<dbReference type="Gene3D" id="3.10.105.10">
    <property type="entry name" value="Dipeptide-binding Protein, Domain 3"/>
    <property type="match status" value="1"/>
</dbReference>
<feature type="compositionally biased region" description="Low complexity" evidence="5">
    <location>
        <begin position="35"/>
        <end position="45"/>
    </location>
</feature>
<dbReference type="SUPFAM" id="SSF53850">
    <property type="entry name" value="Periplasmic binding protein-like II"/>
    <property type="match status" value="1"/>
</dbReference>
<comment type="caution">
    <text evidence="8">The sequence shown here is derived from an EMBL/GenBank/DDBJ whole genome shotgun (WGS) entry which is preliminary data.</text>
</comment>
<evidence type="ECO:0000256" key="6">
    <source>
        <dbReference type="SAM" id="SignalP"/>
    </source>
</evidence>
<dbReference type="EMBL" id="JBBMFM010000048">
    <property type="protein sequence ID" value="MEQ2426013.1"/>
    <property type="molecule type" value="Genomic_DNA"/>
</dbReference>
<reference evidence="8 9" key="1">
    <citation type="submission" date="2024-03" db="EMBL/GenBank/DDBJ databases">
        <title>Human intestinal bacterial collection.</title>
        <authorList>
            <person name="Pauvert C."/>
            <person name="Hitch T.C.A."/>
            <person name="Clavel T."/>
        </authorList>
    </citation>
    <scope>NUCLEOTIDE SEQUENCE [LARGE SCALE GENOMIC DNA]</scope>
    <source>
        <strain evidence="8 9">CLA-SR-H021</strain>
    </source>
</reference>
<proteinExistence type="inferred from homology"/>
<feature type="signal peptide" evidence="6">
    <location>
        <begin position="1"/>
        <end position="20"/>
    </location>
</feature>
<feature type="domain" description="Solute-binding protein family 5" evidence="7">
    <location>
        <begin position="108"/>
        <end position="478"/>
    </location>
</feature>
<evidence type="ECO:0000256" key="5">
    <source>
        <dbReference type="SAM" id="MobiDB-lite"/>
    </source>
</evidence>